<dbReference type="Gene3D" id="1.10.10.2010">
    <property type="match status" value="1"/>
</dbReference>
<proteinExistence type="predicted"/>
<dbReference type="Proteomes" id="UP001239994">
    <property type="component" value="Unassembled WGS sequence"/>
</dbReference>
<organism evidence="1 2">
    <name type="scientific">Electrophorus voltai</name>
    <dbReference type="NCBI Taxonomy" id="2609070"/>
    <lineage>
        <taxon>Eukaryota</taxon>
        <taxon>Metazoa</taxon>
        <taxon>Chordata</taxon>
        <taxon>Craniata</taxon>
        <taxon>Vertebrata</taxon>
        <taxon>Euteleostomi</taxon>
        <taxon>Actinopterygii</taxon>
        <taxon>Neopterygii</taxon>
        <taxon>Teleostei</taxon>
        <taxon>Ostariophysi</taxon>
        <taxon>Gymnotiformes</taxon>
        <taxon>Gymnotoidei</taxon>
        <taxon>Gymnotidae</taxon>
        <taxon>Electrophorus</taxon>
    </lineage>
</organism>
<keyword evidence="2" id="KW-1185">Reference proteome</keyword>
<evidence type="ECO:0000313" key="1">
    <source>
        <dbReference type="EMBL" id="KAK1784122.1"/>
    </source>
</evidence>
<accession>A0AAD8YNA7</accession>
<dbReference type="EMBL" id="JAROKS010000527">
    <property type="protein sequence ID" value="KAK1784122.1"/>
    <property type="molecule type" value="Genomic_DNA"/>
</dbReference>
<gene>
    <name evidence="1" type="ORF">P4O66_021160</name>
</gene>
<dbReference type="AlphaFoldDB" id="A0AAD8YNA7"/>
<reference evidence="1" key="1">
    <citation type="submission" date="2023-03" db="EMBL/GenBank/DDBJ databases">
        <title>Electrophorus voltai genome.</title>
        <authorList>
            <person name="Bian C."/>
        </authorList>
    </citation>
    <scope>NUCLEOTIDE SEQUENCE</scope>
    <source>
        <strain evidence="1">CB-2022</strain>
        <tissue evidence="1">Muscle</tissue>
    </source>
</reference>
<name>A0AAD8YNA7_9TELE</name>
<dbReference type="InterPro" id="IPR038100">
    <property type="entry name" value="NLV2_N_sf"/>
</dbReference>
<comment type="caution">
    <text evidence="1">The sequence shown here is derived from an EMBL/GenBank/DDBJ whole genome shotgun (WGS) entry which is preliminary data.</text>
</comment>
<evidence type="ECO:0000313" key="2">
    <source>
        <dbReference type="Proteomes" id="UP001239994"/>
    </source>
</evidence>
<protein>
    <submittedName>
        <fullName evidence="1">Uncharacterized protein</fullName>
    </submittedName>
</protein>
<sequence>MDCGRQNRTAFRIQVEKVHGVICSKSGLSALEEKHLAKRARHSQEDD</sequence>
<feature type="non-terminal residue" evidence="1">
    <location>
        <position position="1"/>
    </location>
</feature>